<dbReference type="CDD" id="cd01427">
    <property type="entry name" value="HAD_like"/>
    <property type="match status" value="1"/>
</dbReference>
<dbReference type="InterPro" id="IPR023198">
    <property type="entry name" value="PGP-like_dom2"/>
</dbReference>
<dbReference type="KEGG" id="asan:AWM72_02225"/>
<keyword evidence="2" id="KW-1185">Reference proteome</keyword>
<dbReference type="AlphaFoldDB" id="A0A0X8FBV0"/>
<accession>A0A0X8FBV0</accession>
<protein>
    <submittedName>
        <fullName evidence="1">Haloacid dehalogenase</fullName>
    </submittedName>
</protein>
<reference evidence="2" key="2">
    <citation type="submission" date="2016-01" db="EMBL/GenBank/DDBJ databases">
        <title>Six Aerococcus type strain genome sequencing and assembly using PacBio and Illumina Hiseq.</title>
        <authorList>
            <person name="Carkaci D."/>
            <person name="Dargis R."/>
            <person name="Nielsen X.C."/>
            <person name="Skovgaard O."/>
            <person name="Fuursted K."/>
            <person name="Christensen J.J."/>
        </authorList>
    </citation>
    <scope>NUCLEOTIDE SEQUENCE [LARGE SCALE GENOMIC DNA]</scope>
    <source>
        <strain evidence="2">CCUG43001</strain>
    </source>
</reference>
<dbReference type="Proteomes" id="UP000069912">
    <property type="component" value="Chromosome"/>
</dbReference>
<dbReference type="Pfam" id="PF13419">
    <property type="entry name" value="HAD_2"/>
    <property type="match status" value="1"/>
</dbReference>
<dbReference type="RefSeq" id="WP_067972530.1">
    <property type="nucleotide sequence ID" value="NZ_CAJHKM010000004.1"/>
</dbReference>
<dbReference type="InterPro" id="IPR050155">
    <property type="entry name" value="HAD-like_hydrolase_sf"/>
</dbReference>
<dbReference type="GeneID" id="92902883"/>
<evidence type="ECO:0000313" key="1">
    <source>
        <dbReference type="EMBL" id="AMB93652.1"/>
    </source>
</evidence>
<reference evidence="1 2" key="1">
    <citation type="journal article" date="2016" name="Genome Announc.">
        <title>Complete Genome Sequences of Aerococcus christensenii CCUG 28831T, Aerococcus sanguinicola CCUG 43001T, Aerococcus urinae CCUG 36881T, Aerococcus urinaeequi CCUG 28094T, Aerococcus urinaehominis CCUG 42038 BT, and Aerococcus viridans CCUG 4311T.</title>
        <authorList>
            <person name="Carkaci D."/>
            <person name="Dargis R."/>
            <person name="Nielsen X.C."/>
            <person name="Skovgaard O."/>
            <person name="Fuursted K."/>
            <person name="Christensen J.J."/>
        </authorList>
    </citation>
    <scope>NUCLEOTIDE SEQUENCE [LARGE SCALE GENOMIC DNA]</scope>
    <source>
        <strain evidence="1 2">CCUG43001</strain>
    </source>
</reference>
<dbReference type="InterPro" id="IPR036412">
    <property type="entry name" value="HAD-like_sf"/>
</dbReference>
<dbReference type="EMBL" id="CP014160">
    <property type="protein sequence ID" value="AMB93652.1"/>
    <property type="molecule type" value="Genomic_DNA"/>
</dbReference>
<dbReference type="GO" id="GO:0006281">
    <property type="term" value="P:DNA repair"/>
    <property type="evidence" value="ECO:0007669"/>
    <property type="project" value="TreeGrafter"/>
</dbReference>
<name>A0A0X8FBV0_9LACT</name>
<dbReference type="Gene3D" id="1.10.150.240">
    <property type="entry name" value="Putative phosphatase, domain 2"/>
    <property type="match status" value="1"/>
</dbReference>
<dbReference type="PANTHER" id="PTHR43434">
    <property type="entry name" value="PHOSPHOGLYCOLATE PHOSPHATASE"/>
    <property type="match status" value="1"/>
</dbReference>
<dbReference type="InterPro" id="IPR041492">
    <property type="entry name" value="HAD_2"/>
</dbReference>
<dbReference type="GO" id="GO:0008967">
    <property type="term" value="F:phosphoglycolate phosphatase activity"/>
    <property type="evidence" value="ECO:0007669"/>
    <property type="project" value="TreeGrafter"/>
</dbReference>
<dbReference type="Gene3D" id="3.40.50.1000">
    <property type="entry name" value="HAD superfamily/HAD-like"/>
    <property type="match status" value="1"/>
</dbReference>
<dbReference type="SUPFAM" id="SSF56784">
    <property type="entry name" value="HAD-like"/>
    <property type="match status" value="1"/>
</dbReference>
<evidence type="ECO:0000313" key="2">
    <source>
        <dbReference type="Proteomes" id="UP000069912"/>
    </source>
</evidence>
<gene>
    <name evidence="1" type="ORF">AWM72_02225</name>
</gene>
<sequence length="283" mass="31522">MANLPEQFEKQRDYLVCVDSDGCAMDTMNVKHFEYFGPLAADEFNIQNKDQFQEDWNRVNLFSSTRGINRFKALVICLNNAKEAGEDIINIDALAEWTETTSSLSNGSLEDTLKDQDDESLKRALSWSQRVNKGIEEELAGNDKPFPGAKDGLAAISQKADLAIVSSANSEALNSEWTRHGLMDYVDVVYGQEAGSKKDAIANLLEHGYDKHKILMVGDAPGDLKAATDNGVLFYPIVFGQEEESWAGLESTGLDKFLNDDYAGQYQESKIKEFEDNLAKHDK</sequence>
<organism evidence="1 2">
    <name type="scientific">Aerococcus sanguinicola</name>
    <dbReference type="NCBI Taxonomy" id="119206"/>
    <lineage>
        <taxon>Bacteria</taxon>
        <taxon>Bacillati</taxon>
        <taxon>Bacillota</taxon>
        <taxon>Bacilli</taxon>
        <taxon>Lactobacillales</taxon>
        <taxon>Aerococcaceae</taxon>
        <taxon>Aerococcus</taxon>
    </lineage>
</organism>
<dbReference type="InterPro" id="IPR023214">
    <property type="entry name" value="HAD_sf"/>
</dbReference>
<dbReference type="PANTHER" id="PTHR43434:SF1">
    <property type="entry name" value="PHOSPHOGLYCOLATE PHOSPHATASE"/>
    <property type="match status" value="1"/>
</dbReference>
<proteinExistence type="predicted"/>